<proteinExistence type="inferred from homology"/>
<dbReference type="EC" id="2.4.1.182" evidence="3 11"/>
<sequence length="393" mass="42338">MDTPPPPKPTKLMLVAAEASGDMLGAGLMRELQRQSPVPLTFCGIGGQRMAELGVKSPFDISELSILGLIEGLKAYKRVKLRVADTVAQALREKPDAVVLIDSWGFTLRVAHGIRSVLPDVPLIKYVGPQVWATRPGRAKTLAQSVDLLLALHPMDAPYFEKEGLKTVVVGNPALNVDFSTADPIGLRARLGIGEAPVLLVLPGSRPSEIKRLMPVFRETIETLSSQRPELVFVVPVADTVREQVRDGLDGVQAPLHLIDNETDKLSAMRAATVALACSGTVTTELALAGCPMIVAYKVEPLTYFLFKHMSPLTHVTLFNIMAGEGVAPEFIQHACTTVNLVAALSQRLDDPAFRAAQTEAQYAALDLMGRGQPAPAIRAAEAVLQHLNLTQM</sequence>
<dbReference type="HOGENOM" id="CLU_036577_3_0_5"/>
<dbReference type="eggNOG" id="COG0763">
    <property type="taxonomic scope" value="Bacteria"/>
</dbReference>
<dbReference type="KEGG" id="aex:Astex_2857"/>
<comment type="similarity">
    <text evidence="2">Belongs to the LpxB family.</text>
</comment>
<comment type="function">
    <text evidence="1">Condensation of UDP-2,3-diacylglucosamine and 2,3-diacylglucosamine-1-phosphate to form lipid A disaccharide, a precursor of lipid A, a phosphorylated glycolipid that anchors the lipopolysaccharide to the outer membrane of the cell.</text>
</comment>
<dbReference type="Pfam" id="PF02684">
    <property type="entry name" value="LpxB"/>
    <property type="match status" value="1"/>
</dbReference>
<dbReference type="AlphaFoldDB" id="E8RSM4"/>
<dbReference type="Proteomes" id="UP000001492">
    <property type="component" value="Chromosome 2"/>
</dbReference>
<evidence type="ECO:0000256" key="7">
    <source>
        <dbReference type="ARBA" id="ARBA00022676"/>
    </source>
</evidence>
<evidence type="ECO:0000256" key="5">
    <source>
        <dbReference type="ARBA" id="ARBA00022516"/>
    </source>
</evidence>
<keyword evidence="9" id="KW-0443">Lipid metabolism</keyword>
<evidence type="ECO:0000313" key="13">
    <source>
        <dbReference type="Proteomes" id="UP000001492"/>
    </source>
</evidence>
<evidence type="ECO:0000256" key="11">
    <source>
        <dbReference type="NCBIfam" id="TIGR00215"/>
    </source>
</evidence>
<evidence type="ECO:0000256" key="2">
    <source>
        <dbReference type="ARBA" id="ARBA00007868"/>
    </source>
</evidence>
<evidence type="ECO:0000256" key="10">
    <source>
        <dbReference type="ARBA" id="ARBA00048975"/>
    </source>
</evidence>
<keyword evidence="13" id="KW-1185">Reference proteome</keyword>
<dbReference type="GO" id="GO:0009245">
    <property type="term" value="P:lipid A biosynthetic process"/>
    <property type="evidence" value="ECO:0007669"/>
    <property type="project" value="UniProtKB-UniRule"/>
</dbReference>
<evidence type="ECO:0000313" key="12">
    <source>
        <dbReference type="EMBL" id="ADU14495.1"/>
    </source>
</evidence>
<dbReference type="SUPFAM" id="SSF53756">
    <property type="entry name" value="UDP-Glycosyltransferase/glycogen phosphorylase"/>
    <property type="match status" value="1"/>
</dbReference>
<reference evidence="13" key="1">
    <citation type="submission" date="2010-12" db="EMBL/GenBank/DDBJ databases">
        <title>Complete sequence of chromosome 2 of Asticcacaulis excentricus CB 48.</title>
        <authorList>
            <consortium name="US DOE Joint Genome Institute"/>
            <person name="Lucas S."/>
            <person name="Copeland A."/>
            <person name="Lapidus A."/>
            <person name="Cheng J.-F."/>
            <person name="Bruce D."/>
            <person name="Goodwin L."/>
            <person name="Pitluck S."/>
            <person name="Teshima H."/>
            <person name="Davenport K."/>
            <person name="Detter J.C."/>
            <person name="Han C."/>
            <person name="Tapia R."/>
            <person name="Land M."/>
            <person name="Hauser L."/>
            <person name="Jeffries C."/>
            <person name="Kyrpides N."/>
            <person name="Ivanova N."/>
            <person name="Ovchinnikova G."/>
            <person name="Brun Y.V."/>
            <person name="Woyke T."/>
        </authorList>
    </citation>
    <scope>NUCLEOTIDE SEQUENCE [LARGE SCALE GENOMIC DNA]</scope>
    <source>
        <strain evidence="13">ATCC 15261 / DSM 4724 / KCTC 12464 / NCIMB 9791 / VKM B-1370 / CB 48</strain>
    </source>
</reference>
<evidence type="ECO:0000256" key="6">
    <source>
        <dbReference type="ARBA" id="ARBA00022556"/>
    </source>
</evidence>
<dbReference type="RefSeq" id="WP_013480319.1">
    <property type="nucleotide sequence ID" value="NC_014817.1"/>
</dbReference>
<dbReference type="EMBL" id="CP002396">
    <property type="protein sequence ID" value="ADU14495.1"/>
    <property type="molecule type" value="Genomic_DNA"/>
</dbReference>
<evidence type="ECO:0000256" key="3">
    <source>
        <dbReference type="ARBA" id="ARBA00012687"/>
    </source>
</evidence>
<dbReference type="GO" id="GO:0008915">
    <property type="term" value="F:lipid-A-disaccharide synthase activity"/>
    <property type="evidence" value="ECO:0007669"/>
    <property type="project" value="UniProtKB-UniRule"/>
</dbReference>
<protein>
    <recommendedName>
        <fullName evidence="4 11">Lipid-A-disaccharide synthase</fullName>
        <ecNumber evidence="3 11">2.4.1.182</ecNumber>
    </recommendedName>
</protein>
<evidence type="ECO:0000256" key="8">
    <source>
        <dbReference type="ARBA" id="ARBA00022679"/>
    </source>
</evidence>
<keyword evidence="6" id="KW-0441">Lipid A biosynthesis</keyword>
<keyword evidence="8 12" id="KW-0808">Transferase</keyword>
<evidence type="ECO:0000256" key="9">
    <source>
        <dbReference type="ARBA" id="ARBA00023098"/>
    </source>
</evidence>
<dbReference type="NCBIfam" id="TIGR00215">
    <property type="entry name" value="lpxB"/>
    <property type="match status" value="1"/>
</dbReference>
<dbReference type="GO" id="GO:0005543">
    <property type="term" value="F:phospholipid binding"/>
    <property type="evidence" value="ECO:0007669"/>
    <property type="project" value="TreeGrafter"/>
</dbReference>
<keyword evidence="7 12" id="KW-0328">Glycosyltransferase</keyword>
<dbReference type="GO" id="GO:0016020">
    <property type="term" value="C:membrane"/>
    <property type="evidence" value="ECO:0007669"/>
    <property type="project" value="GOC"/>
</dbReference>
<keyword evidence="5" id="KW-0444">Lipid biosynthesis</keyword>
<dbReference type="STRING" id="573065.Astex_2857"/>
<dbReference type="InterPro" id="IPR003835">
    <property type="entry name" value="Glyco_trans_19"/>
</dbReference>
<accession>E8RSM4</accession>
<dbReference type="PANTHER" id="PTHR30372:SF4">
    <property type="entry name" value="LIPID-A-DISACCHARIDE SYNTHASE, MITOCHONDRIAL-RELATED"/>
    <property type="match status" value="1"/>
</dbReference>
<comment type="catalytic activity">
    <reaction evidence="10">
        <text>a lipid X + a UDP-2-N,3-O-bis[(3R)-3-hydroxyacyl]-alpha-D-glucosamine = a lipid A disaccharide + UDP + H(+)</text>
        <dbReference type="Rhea" id="RHEA:67828"/>
        <dbReference type="ChEBI" id="CHEBI:15378"/>
        <dbReference type="ChEBI" id="CHEBI:58223"/>
        <dbReference type="ChEBI" id="CHEBI:137748"/>
        <dbReference type="ChEBI" id="CHEBI:176338"/>
        <dbReference type="ChEBI" id="CHEBI:176343"/>
        <dbReference type="EC" id="2.4.1.182"/>
    </reaction>
</comment>
<name>E8RSM4_ASTEC</name>
<dbReference type="PANTHER" id="PTHR30372">
    <property type="entry name" value="LIPID-A-DISACCHARIDE SYNTHASE"/>
    <property type="match status" value="1"/>
</dbReference>
<organism evidence="12 13">
    <name type="scientific">Asticcacaulis excentricus (strain ATCC 15261 / DSM 4724 / KCTC 12464 / NCIMB 9791 / VKM B-1370 / CB 48)</name>
    <dbReference type="NCBI Taxonomy" id="573065"/>
    <lineage>
        <taxon>Bacteria</taxon>
        <taxon>Pseudomonadati</taxon>
        <taxon>Pseudomonadota</taxon>
        <taxon>Alphaproteobacteria</taxon>
        <taxon>Caulobacterales</taxon>
        <taxon>Caulobacteraceae</taxon>
        <taxon>Asticcacaulis</taxon>
    </lineage>
</organism>
<evidence type="ECO:0000256" key="4">
    <source>
        <dbReference type="ARBA" id="ARBA00020902"/>
    </source>
</evidence>
<gene>
    <name evidence="12" type="ordered locus">Astex_2857</name>
</gene>
<evidence type="ECO:0000256" key="1">
    <source>
        <dbReference type="ARBA" id="ARBA00002056"/>
    </source>
</evidence>